<reference evidence="1 2" key="1">
    <citation type="journal article" date="2019" name="Nat. Ecol. Evol.">
        <title>Megaphylogeny resolves global patterns of mushroom evolution.</title>
        <authorList>
            <person name="Varga T."/>
            <person name="Krizsan K."/>
            <person name="Foldi C."/>
            <person name="Dima B."/>
            <person name="Sanchez-Garcia M."/>
            <person name="Sanchez-Ramirez S."/>
            <person name="Szollosi G.J."/>
            <person name="Szarkandi J.G."/>
            <person name="Papp V."/>
            <person name="Albert L."/>
            <person name="Andreopoulos W."/>
            <person name="Angelini C."/>
            <person name="Antonin V."/>
            <person name="Barry K.W."/>
            <person name="Bougher N.L."/>
            <person name="Buchanan P."/>
            <person name="Buyck B."/>
            <person name="Bense V."/>
            <person name="Catcheside P."/>
            <person name="Chovatia M."/>
            <person name="Cooper J."/>
            <person name="Damon W."/>
            <person name="Desjardin D."/>
            <person name="Finy P."/>
            <person name="Geml J."/>
            <person name="Haridas S."/>
            <person name="Hughes K."/>
            <person name="Justo A."/>
            <person name="Karasinski D."/>
            <person name="Kautmanova I."/>
            <person name="Kiss B."/>
            <person name="Kocsube S."/>
            <person name="Kotiranta H."/>
            <person name="LaButti K.M."/>
            <person name="Lechner B.E."/>
            <person name="Liimatainen K."/>
            <person name="Lipzen A."/>
            <person name="Lukacs Z."/>
            <person name="Mihaltcheva S."/>
            <person name="Morgado L.N."/>
            <person name="Niskanen T."/>
            <person name="Noordeloos M.E."/>
            <person name="Ohm R.A."/>
            <person name="Ortiz-Santana B."/>
            <person name="Ovrebo C."/>
            <person name="Racz N."/>
            <person name="Riley R."/>
            <person name="Savchenko A."/>
            <person name="Shiryaev A."/>
            <person name="Soop K."/>
            <person name="Spirin V."/>
            <person name="Szebenyi C."/>
            <person name="Tomsovsky M."/>
            <person name="Tulloss R.E."/>
            <person name="Uehling J."/>
            <person name="Grigoriev I.V."/>
            <person name="Vagvolgyi C."/>
            <person name="Papp T."/>
            <person name="Martin F.M."/>
            <person name="Miettinen O."/>
            <person name="Hibbett D.S."/>
            <person name="Nagy L.G."/>
        </authorList>
    </citation>
    <scope>NUCLEOTIDE SEQUENCE [LARGE SCALE GENOMIC DNA]</scope>
    <source>
        <strain evidence="1 2">CBS 309.79</strain>
    </source>
</reference>
<organism evidence="1 2">
    <name type="scientific">Pterulicium gracile</name>
    <dbReference type="NCBI Taxonomy" id="1884261"/>
    <lineage>
        <taxon>Eukaryota</taxon>
        <taxon>Fungi</taxon>
        <taxon>Dikarya</taxon>
        <taxon>Basidiomycota</taxon>
        <taxon>Agaricomycotina</taxon>
        <taxon>Agaricomycetes</taxon>
        <taxon>Agaricomycetidae</taxon>
        <taxon>Agaricales</taxon>
        <taxon>Pleurotineae</taxon>
        <taxon>Pterulaceae</taxon>
        <taxon>Pterulicium</taxon>
    </lineage>
</organism>
<accession>A0A5C3Q4B8</accession>
<proteinExistence type="predicted"/>
<protein>
    <submittedName>
        <fullName evidence="1">Uncharacterized protein</fullName>
    </submittedName>
</protein>
<dbReference type="AlphaFoldDB" id="A0A5C3Q4B8"/>
<keyword evidence="2" id="KW-1185">Reference proteome</keyword>
<dbReference type="Proteomes" id="UP000305067">
    <property type="component" value="Unassembled WGS sequence"/>
</dbReference>
<sequence length="128" mass="14211">MSTAKQQLQSYILTQRNLIAPVHRLPDGIQLHIFQMLVNETDLHLLDDGQHPTSPPGPSSDYSGALGFLFRLQNAGGHSPYHPLNSRSGQGPLYASSDTTRVSWDEDLAISQLLHSMHSWPAFQDAEH</sequence>
<dbReference type="EMBL" id="ML178853">
    <property type="protein sequence ID" value="TFK96935.1"/>
    <property type="molecule type" value="Genomic_DNA"/>
</dbReference>
<gene>
    <name evidence="1" type="ORF">BDV98DRAFT_575432</name>
</gene>
<evidence type="ECO:0000313" key="1">
    <source>
        <dbReference type="EMBL" id="TFK96935.1"/>
    </source>
</evidence>
<name>A0A5C3Q4B8_9AGAR</name>
<evidence type="ECO:0000313" key="2">
    <source>
        <dbReference type="Proteomes" id="UP000305067"/>
    </source>
</evidence>